<keyword evidence="1" id="KW-0472">Membrane</keyword>
<protein>
    <submittedName>
        <fullName evidence="2">DUF5684 domain-containing protein</fullName>
    </submittedName>
</protein>
<evidence type="ECO:0000313" key="2">
    <source>
        <dbReference type="EMBL" id="UOE32609.1"/>
    </source>
</evidence>
<feature type="transmembrane region" description="Helical" evidence="1">
    <location>
        <begin position="95"/>
        <end position="112"/>
    </location>
</feature>
<sequence length="134" mass="14918">MENQPSVAGILFFLLIELGIFVLVFAGLWKLFVKAGKPGWAAIIPIYNIIVMQEIVGREAWKIILLFIPLVNIYFGITLYVSFAKAYGKYGIGNYLAIIFLGIIFIPLWGFSNEVQYVGPVEGPNQNLAPATTF</sequence>
<keyword evidence="3" id="KW-1185">Reference proteome</keyword>
<evidence type="ECO:0000256" key="1">
    <source>
        <dbReference type="SAM" id="Phobius"/>
    </source>
</evidence>
<dbReference type="EMBL" id="CP094534">
    <property type="protein sequence ID" value="UOE32609.1"/>
    <property type="molecule type" value="Genomic_DNA"/>
</dbReference>
<organism evidence="2 3">
    <name type="scientific">Hymenobacter monticola</name>
    <dbReference type="NCBI Taxonomy" id="1705399"/>
    <lineage>
        <taxon>Bacteria</taxon>
        <taxon>Pseudomonadati</taxon>
        <taxon>Bacteroidota</taxon>
        <taxon>Cytophagia</taxon>
        <taxon>Cytophagales</taxon>
        <taxon>Hymenobacteraceae</taxon>
        <taxon>Hymenobacter</taxon>
    </lineage>
</organism>
<keyword evidence="1" id="KW-1133">Transmembrane helix</keyword>
<name>A0ABY4B1E9_9BACT</name>
<proteinExistence type="predicted"/>
<evidence type="ECO:0000313" key="3">
    <source>
        <dbReference type="Proteomes" id="UP000831390"/>
    </source>
</evidence>
<feature type="transmembrane region" description="Helical" evidence="1">
    <location>
        <begin position="6"/>
        <end position="28"/>
    </location>
</feature>
<reference evidence="2 3" key="1">
    <citation type="submission" date="2022-03" db="EMBL/GenBank/DDBJ databases">
        <title>Hymenobactersp. isolated from the air.</title>
        <authorList>
            <person name="Won M."/>
            <person name="Kwon S.-W."/>
        </authorList>
    </citation>
    <scope>NUCLEOTIDE SEQUENCE [LARGE SCALE GENOMIC DNA]</scope>
    <source>
        <strain evidence="2 3">KACC 22596</strain>
    </source>
</reference>
<keyword evidence="1" id="KW-0812">Transmembrane</keyword>
<gene>
    <name evidence="2" type="ORF">MTP16_15895</name>
</gene>
<dbReference type="InterPro" id="IPR043739">
    <property type="entry name" value="DUF5684"/>
</dbReference>
<dbReference type="Proteomes" id="UP000831390">
    <property type="component" value="Chromosome"/>
</dbReference>
<dbReference type="RefSeq" id="WP_243511493.1">
    <property type="nucleotide sequence ID" value="NZ_CP094534.1"/>
</dbReference>
<dbReference type="Pfam" id="PF18936">
    <property type="entry name" value="DUF5684"/>
    <property type="match status" value="1"/>
</dbReference>
<feature type="transmembrane region" description="Helical" evidence="1">
    <location>
        <begin position="63"/>
        <end position="83"/>
    </location>
</feature>
<accession>A0ABY4B1E9</accession>